<evidence type="ECO:0000313" key="1">
    <source>
        <dbReference type="EMBL" id="KAJ1215616.1"/>
    </source>
</evidence>
<accession>A0AAV7WRU8</accession>
<protein>
    <submittedName>
        <fullName evidence="1">Uncharacterized protein</fullName>
    </submittedName>
</protein>
<gene>
    <name evidence="1" type="ORF">NDU88_003224</name>
</gene>
<reference evidence="1" key="1">
    <citation type="journal article" date="2022" name="bioRxiv">
        <title>Sequencing and chromosome-scale assembly of the giantPleurodeles waltlgenome.</title>
        <authorList>
            <person name="Brown T."/>
            <person name="Elewa A."/>
            <person name="Iarovenko S."/>
            <person name="Subramanian E."/>
            <person name="Araus A.J."/>
            <person name="Petzold A."/>
            <person name="Susuki M."/>
            <person name="Suzuki K.-i.T."/>
            <person name="Hayashi T."/>
            <person name="Toyoda A."/>
            <person name="Oliveira C."/>
            <person name="Osipova E."/>
            <person name="Leigh N.D."/>
            <person name="Simon A."/>
            <person name="Yun M.H."/>
        </authorList>
    </citation>
    <scope>NUCLEOTIDE SEQUENCE</scope>
    <source>
        <strain evidence="1">20211129_DDA</strain>
        <tissue evidence="1">Liver</tissue>
    </source>
</reference>
<sequence>MDNAITSLTAMSLDIAGFQSQVAGLEQRVMTMEGHITTFQDRDQELLYVRSKLLDLEDRSRRNKVRFFRFPENIEGADAQSFLREVIPRLTDLAFNPPFEF</sequence>
<proteinExistence type="predicted"/>
<dbReference type="EMBL" id="JANPWB010000001">
    <property type="protein sequence ID" value="KAJ1215616.1"/>
    <property type="molecule type" value="Genomic_DNA"/>
</dbReference>
<dbReference type="Proteomes" id="UP001066276">
    <property type="component" value="Chromosome 1_1"/>
</dbReference>
<comment type="caution">
    <text evidence="1">The sequence shown here is derived from an EMBL/GenBank/DDBJ whole genome shotgun (WGS) entry which is preliminary data.</text>
</comment>
<keyword evidence="2" id="KW-1185">Reference proteome</keyword>
<evidence type="ECO:0000313" key="2">
    <source>
        <dbReference type="Proteomes" id="UP001066276"/>
    </source>
</evidence>
<organism evidence="1 2">
    <name type="scientific">Pleurodeles waltl</name>
    <name type="common">Iberian ribbed newt</name>
    <dbReference type="NCBI Taxonomy" id="8319"/>
    <lineage>
        <taxon>Eukaryota</taxon>
        <taxon>Metazoa</taxon>
        <taxon>Chordata</taxon>
        <taxon>Craniata</taxon>
        <taxon>Vertebrata</taxon>
        <taxon>Euteleostomi</taxon>
        <taxon>Amphibia</taxon>
        <taxon>Batrachia</taxon>
        <taxon>Caudata</taxon>
        <taxon>Salamandroidea</taxon>
        <taxon>Salamandridae</taxon>
        <taxon>Pleurodelinae</taxon>
        <taxon>Pleurodeles</taxon>
    </lineage>
</organism>
<dbReference type="AlphaFoldDB" id="A0AAV7WRU8"/>
<name>A0AAV7WRU8_PLEWA</name>